<accession>A0A3G2R8M9</accession>
<protein>
    <recommendedName>
        <fullName evidence="3">Transcriptional regulator</fullName>
    </recommendedName>
</protein>
<evidence type="ECO:0008006" key="3">
    <source>
        <dbReference type="Google" id="ProtNLM"/>
    </source>
</evidence>
<organism evidence="1 2">
    <name type="scientific">Biomaibacter acetigenes</name>
    <dbReference type="NCBI Taxonomy" id="2316383"/>
    <lineage>
        <taxon>Bacteria</taxon>
        <taxon>Bacillati</taxon>
        <taxon>Bacillota</taxon>
        <taxon>Clostridia</taxon>
        <taxon>Thermosediminibacterales</taxon>
        <taxon>Tepidanaerobacteraceae</taxon>
        <taxon>Biomaibacter</taxon>
    </lineage>
</organism>
<name>A0A3G2R8M9_9FIRM</name>
<keyword evidence="2" id="KW-1185">Reference proteome</keyword>
<evidence type="ECO:0000313" key="1">
    <source>
        <dbReference type="EMBL" id="AYO31763.1"/>
    </source>
</evidence>
<evidence type="ECO:0000313" key="2">
    <source>
        <dbReference type="Proteomes" id="UP000280960"/>
    </source>
</evidence>
<reference evidence="1 2" key="1">
    <citation type="submission" date="2018-10" db="EMBL/GenBank/DDBJ databases">
        <authorList>
            <person name="Zhang X."/>
        </authorList>
    </citation>
    <scope>NUCLEOTIDE SEQUENCE [LARGE SCALE GENOMIC DNA]</scope>
    <source>
        <strain evidence="1 2">SK-G1</strain>
    </source>
</reference>
<sequence>MASSFNETEKAIIKFLKENPYSERKAIVEALSGMPGLEESLEKLANDMVLIELTGPMESSLESRVPKKIYMINPEKESELEGI</sequence>
<dbReference type="RefSeq" id="WP_122015476.1">
    <property type="nucleotide sequence ID" value="NZ_CP033169.1"/>
</dbReference>
<proteinExistence type="predicted"/>
<dbReference type="KEGG" id="bacg:D2962_15190"/>
<gene>
    <name evidence="1" type="ORF">D2962_15190</name>
</gene>
<dbReference type="Proteomes" id="UP000280960">
    <property type="component" value="Chromosome"/>
</dbReference>
<dbReference type="EMBL" id="CP033169">
    <property type="protein sequence ID" value="AYO31763.1"/>
    <property type="molecule type" value="Genomic_DNA"/>
</dbReference>
<dbReference type="AlphaFoldDB" id="A0A3G2R8M9"/>